<evidence type="ECO:0000256" key="1">
    <source>
        <dbReference type="SAM" id="SignalP"/>
    </source>
</evidence>
<dbReference type="Proteomes" id="UP000822688">
    <property type="component" value="Chromosome 10"/>
</dbReference>
<keyword evidence="1" id="KW-0732">Signal</keyword>
<name>A0A8T0GKG1_CERPU</name>
<evidence type="ECO:0008006" key="4">
    <source>
        <dbReference type="Google" id="ProtNLM"/>
    </source>
</evidence>
<gene>
    <name evidence="2" type="ORF">KC19_10G149400</name>
</gene>
<sequence length="71" mass="7920">MLNWSLLLACTYPRTVGRVAFDPAGMLVLATTLRKCSSAGFEALRFSRQSANRYLIHSQSAHLDTRFSSVQ</sequence>
<protein>
    <recommendedName>
        <fullName evidence="4">Secreted protein</fullName>
    </recommendedName>
</protein>
<reference evidence="2" key="1">
    <citation type="submission" date="2020-06" db="EMBL/GenBank/DDBJ databases">
        <title>WGS assembly of Ceratodon purpureus strain R40.</title>
        <authorList>
            <person name="Carey S.B."/>
            <person name="Jenkins J."/>
            <person name="Shu S."/>
            <person name="Lovell J.T."/>
            <person name="Sreedasyam A."/>
            <person name="Maumus F."/>
            <person name="Tiley G.P."/>
            <person name="Fernandez-Pozo N."/>
            <person name="Barry K."/>
            <person name="Chen C."/>
            <person name="Wang M."/>
            <person name="Lipzen A."/>
            <person name="Daum C."/>
            <person name="Saski C.A."/>
            <person name="Payton A.C."/>
            <person name="Mcbreen J.C."/>
            <person name="Conrad R.E."/>
            <person name="Kollar L.M."/>
            <person name="Olsson S."/>
            <person name="Huttunen S."/>
            <person name="Landis J.B."/>
            <person name="Wickett N.J."/>
            <person name="Johnson M.G."/>
            <person name="Rensing S.A."/>
            <person name="Grimwood J."/>
            <person name="Schmutz J."/>
            <person name="Mcdaniel S.F."/>
        </authorList>
    </citation>
    <scope>NUCLEOTIDE SEQUENCE</scope>
    <source>
        <strain evidence="2">R40</strain>
    </source>
</reference>
<evidence type="ECO:0000313" key="3">
    <source>
        <dbReference type="Proteomes" id="UP000822688"/>
    </source>
</evidence>
<dbReference type="EMBL" id="CM026431">
    <property type="protein sequence ID" value="KAG0560036.1"/>
    <property type="molecule type" value="Genomic_DNA"/>
</dbReference>
<proteinExistence type="predicted"/>
<comment type="caution">
    <text evidence="2">The sequence shown here is derived from an EMBL/GenBank/DDBJ whole genome shotgun (WGS) entry which is preliminary data.</text>
</comment>
<dbReference type="AlphaFoldDB" id="A0A8T0GKG1"/>
<organism evidence="2 3">
    <name type="scientific">Ceratodon purpureus</name>
    <name type="common">Fire moss</name>
    <name type="synonym">Dicranum purpureum</name>
    <dbReference type="NCBI Taxonomy" id="3225"/>
    <lineage>
        <taxon>Eukaryota</taxon>
        <taxon>Viridiplantae</taxon>
        <taxon>Streptophyta</taxon>
        <taxon>Embryophyta</taxon>
        <taxon>Bryophyta</taxon>
        <taxon>Bryophytina</taxon>
        <taxon>Bryopsida</taxon>
        <taxon>Dicranidae</taxon>
        <taxon>Pseudoditrichales</taxon>
        <taxon>Ditrichaceae</taxon>
        <taxon>Ceratodon</taxon>
    </lineage>
</organism>
<evidence type="ECO:0000313" key="2">
    <source>
        <dbReference type="EMBL" id="KAG0560036.1"/>
    </source>
</evidence>
<feature type="chain" id="PRO_5035897893" description="Secreted protein" evidence="1">
    <location>
        <begin position="18"/>
        <end position="71"/>
    </location>
</feature>
<accession>A0A8T0GKG1</accession>
<feature type="signal peptide" evidence="1">
    <location>
        <begin position="1"/>
        <end position="17"/>
    </location>
</feature>
<keyword evidence="3" id="KW-1185">Reference proteome</keyword>